<evidence type="ECO:0000313" key="1">
    <source>
        <dbReference type="EMBL" id="JAC05716.1"/>
    </source>
</evidence>
<accession>W8BWL5</accession>
<protein>
    <submittedName>
        <fullName evidence="1">Uncharacterized protein</fullName>
    </submittedName>
</protein>
<name>W8BWL5_CERCA</name>
<dbReference type="AlphaFoldDB" id="W8BWL5"/>
<reference evidence="1" key="1">
    <citation type="submission" date="2013-07" db="EMBL/GenBank/DDBJ databases">
        <authorList>
            <person name="Geib S."/>
        </authorList>
    </citation>
    <scope>NUCLEOTIDE SEQUENCE</scope>
</reference>
<organism evidence="1">
    <name type="scientific">Ceratitis capitata</name>
    <name type="common">Mediterranean fruit fly</name>
    <name type="synonym">Tephritis capitata</name>
    <dbReference type="NCBI Taxonomy" id="7213"/>
    <lineage>
        <taxon>Eukaryota</taxon>
        <taxon>Metazoa</taxon>
        <taxon>Ecdysozoa</taxon>
        <taxon>Arthropoda</taxon>
        <taxon>Hexapoda</taxon>
        <taxon>Insecta</taxon>
        <taxon>Pterygota</taxon>
        <taxon>Neoptera</taxon>
        <taxon>Endopterygota</taxon>
        <taxon>Diptera</taxon>
        <taxon>Brachycera</taxon>
        <taxon>Muscomorpha</taxon>
        <taxon>Tephritoidea</taxon>
        <taxon>Tephritidae</taxon>
        <taxon>Ceratitis</taxon>
        <taxon>Ceratitis</taxon>
    </lineage>
</organism>
<sequence>MQNNLFKGYFLERKSPNNQQQYLELFSYSRKRQYTDVHVIIQKQQQKMAVVLIAFILLQHADLYVCFHISANQVTSQNYDDALYAAKTGKDNSITTTAKRSVDGSNNSEVGGRQIITKKRRIEGGQPEEIFSFDVHSEANYDEYPMVVPKRAALLLDRLMVALHHALEQERRKISDFYAESSDKYPNIKDENTVLNTDDSSANHMYSDDDPSILTDYDFKDLNSINRATGETLMAKSFQRRGNIGVDLGGNLGDVKDAAMLTAAAATDNDSGGVGGSVGRNGIGNGGRMYWRCYFNAVSCF</sequence>
<reference evidence="1" key="2">
    <citation type="journal article" date="2014" name="BMC Genomics">
        <title>A genomic perspective to assessing quality of mass-reared SIT flies used in Mediterranean fruit fly (Ceratitis capitata) eradication in California.</title>
        <authorList>
            <person name="Calla B."/>
            <person name="Hall B."/>
            <person name="Hou S."/>
            <person name="Geib S.M."/>
        </authorList>
    </citation>
    <scope>NUCLEOTIDE SEQUENCE</scope>
</reference>
<proteinExistence type="evidence at transcript level"/>
<dbReference type="EMBL" id="GAMC01000840">
    <property type="protein sequence ID" value="JAC05716.1"/>
    <property type="molecule type" value="mRNA"/>
</dbReference>
<dbReference type="OrthoDB" id="7464898at2759"/>